<keyword evidence="13" id="KW-0460">Magnesium</keyword>
<evidence type="ECO:0000256" key="8">
    <source>
        <dbReference type="ARBA" id="ARBA00029894"/>
    </source>
</evidence>
<dbReference type="InterPro" id="IPR008278">
    <property type="entry name" value="4-PPantetheinyl_Trfase_dom"/>
</dbReference>
<dbReference type="AlphaFoldDB" id="A0A0S2K4I3"/>
<comment type="pathway">
    <text evidence="2">Siderophore biosynthesis; enterobactin biosynthesis.</text>
</comment>
<evidence type="ECO:0000256" key="13">
    <source>
        <dbReference type="PIRSR" id="PIRSR603542-2"/>
    </source>
</evidence>
<dbReference type="EMBL" id="CP013187">
    <property type="protein sequence ID" value="ALO42981.1"/>
    <property type="molecule type" value="Genomic_DNA"/>
</dbReference>
<keyword evidence="6 16" id="KW-0808">Transferase</keyword>
<evidence type="ECO:0000259" key="15">
    <source>
        <dbReference type="Pfam" id="PF17837"/>
    </source>
</evidence>
<dbReference type="UniPathway" id="UPA00017"/>
<evidence type="ECO:0000256" key="9">
    <source>
        <dbReference type="ARBA" id="ARBA00031996"/>
    </source>
</evidence>
<dbReference type="PANTHER" id="PTHR38096:SF1">
    <property type="entry name" value="ENTEROBACTIN SYNTHASE COMPONENT D"/>
    <property type="match status" value="1"/>
</dbReference>
<feature type="binding site" evidence="13">
    <location>
        <position position="117"/>
    </location>
    <ligand>
        <name>Mg(2+)</name>
        <dbReference type="ChEBI" id="CHEBI:18420"/>
    </ligand>
</feature>
<feature type="binding site" evidence="13">
    <location>
        <position position="116"/>
    </location>
    <ligand>
        <name>Mg(2+)</name>
        <dbReference type="ChEBI" id="CHEBI:18420"/>
    </ligand>
</feature>
<feature type="domain" description="4'-phosphopantetheinyl transferase" evidence="14">
    <location>
        <begin position="112"/>
        <end position="201"/>
    </location>
</feature>
<gene>
    <name evidence="16" type="ORF">PP2015_2490</name>
</gene>
<dbReference type="GO" id="GO:0009239">
    <property type="term" value="P:enterobactin biosynthetic process"/>
    <property type="evidence" value="ECO:0007669"/>
    <property type="project" value="UniProtKB-UniPathway"/>
</dbReference>
<comment type="catalytic activity">
    <reaction evidence="10">
        <text>apo-[aryl-carrier protein] + CoA = holo-[aryl-carrier protein] + adenosine 3',5'-bisphosphate + H(+)</text>
        <dbReference type="Rhea" id="RHEA:48404"/>
        <dbReference type="Rhea" id="RHEA-COMP:15903"/>
        <dbReference type="Rhea" id="RHEA-COMP:17557"/>
        <dbReference type="ChEBI" id="CHEBI:15378"/>
        <dbReference type="ChEBI" id="CHEBI:29999"/>
        <dbReference type="ChEBI" id="CHEBI:57287"/>
        <dbReference type="ChEBI" id="CHEBI:58343"/>
        <dbReference type="ChEBI" id="CHEBI:64479"/>
    </reaction>
</comment>
<dbReference type="KEGG" id="pphe:PP2015_2490"/>
<dbReference type="GO" id="GO:0008897">
    <property type="term" value="F:holo-[acyl-carrier-protein] synthase activity"/>
    <property type="evidence" value="ECO:0007669"/>
    <property type="project" value="InterPro"/>
</dbReference>
<name>A0A0S2K4I3_9GAMM</name>
<comment type="subunit">
    <text evidence="4">EntB, EntD, EntE, and EntF form a multienzyme complex called enterobactin synthase.</text>
</comment>
<dbReference type="Pfam" id="PF17837">
    <property type="entry name" value="4PPT_N"/>
    <property type="match status" value="1"/>
</dbReference>
<dbReference type="GO" id="GO:0009366">
    <property type="term" value="C:enterobactin synthetase complex"/>
    <property type="evidence" value="ECO:0007669"/>
    <property type="project" value="InterPro"/>
</dbReference>
<dbReference type="Proteomes" id="UP000061457">
    <property type="component" value="Chromosome I"/>
</dbReference>
<reference evidence="16 17" key="1">
    <citation type="submission" date="2015-11" db="EMBL/GenBank/DDBJ databases">
        <authorList>
            <person name="Zhang Y."/>
            <person name="Guo Z."/>
        </authorList>
    </citation>
    <scope>NUCLEOTIDE SEQUENCE [LARGE SCALE GENOMIC DNA]</scope>
    <source>
        <strain evidence="16 17">KCTC 12086</strain>
    </source>
</reference>
<dbReference type="SUPFAM" id="SSF56214">
    <property type="entry name" value="4'-phosphopantetheinyl transferase"/>
    <property type="match status" value="1"/>
</dbReference>
<keyword evidence="7" id="KW-0259">Enterobactin biosynthesis</keyword>
<dbReference type="PRINTS" id="PR01399">
    <property type="entry name" value="ENTSNTHTASED"/>
</dbReference>
<evidence type="ECO:0000256" key="5">
    <source>
        <dbReference type="ARBA" id="ARBA00019087"/>
    </source>
</evidence>
<keyword evidence="17" id="KW-1185">Reference proteome</keyword>
<protein>
    <recommendedName>
        <fullName evidence="5">Enterobactin synthase component D</fullName>
    </recommendedName>
    <alternativeName>
        <fullName evidence="8">4'-phosphopantetheinyl transferase EntD</fullName>
    </alternativeName>
    <alternativeName>
        <fullName evidence="9">Enterochelin synthase D</fullName>
    </alternativeName>
</protein>
<comment type="catalytic activity">
    <reaction evidence="11">
        <text>apo-[peptidyl-carrier protein] + CoA = holo-[peptidyl-carrier protein] + adenosine 3',5'-bisphosphate + H(+)</text>
        <dbReference type="Rhea" id="RHEA:46228"/>
        <dbReference type="Rhea" id="RHEA-COMP:11479"/>
        <dbReference type="Rhea" id="RHEA-COMP:11480"/>
        <dbReference type="ChEBI" id="CHEBI:15378"/>
        <dbReference type="ChEBI" id="CHEBI:29999"/>
        <dbReference type="ChEBI" id="CHEBI:57287"/>
        <dbReference type="ChEBI" id="CHEBI:58343"/>
        <dbReference type="ChEBI" id="CHEBI:64479"/>
    </reaction>
</comment>
<dbReference type="Gene3D" id="3.90.470.20">
    <property type="entry name" value="4'-phosphopantetheinyl transferase domain"/>
    <property type="match status" value="1"/>
</dbReference>
<dbReference type="InterPro" id="IPR041354">
    <property type="entry name" value="4PPT_N"/>
</dbReference>
<evidence type="ECO:0000256" key="1">
    <source>
        <dbReference type="ARBA" id="ARBA00003937"/>
    </source>
</evidence>
<comment type="function">
    <text evidence="1">Involved in the biosynthesis of the siderophore enterobactin (enterochelin), which is a macrocyclic trimeric lactone of N-(2,3-dihydroxybenzoyl)-serine. The serine trilactone serves as a scaffolding for the three catechol functionalities that provide hexadentate coordination for the tightly ligated iron(2+) atoms. Plays an essential role in the assembly of the enterobactin by catalyzing the transfer of the 4'-phosphopantetheine (Ppant) moiety from coenzyme A to the apo-domains of both EntB (ArCP domain) and EntF (PCP domain) to yield their holo-forms which make them competent for the activation of 2,3-dihydroxybenzoate (DHB) and L-serine, respectively.</text>
</comment>
<evidence type="ECO:0000256" key="3">
    <source>
        <dbReference type="ARBA" id="ARBA00008342"/>
    </source>
</evidence>
<dbReference type="GO" id="GO:0000287">
    <property type="term" value="F:magnesium ion binding"/>
    <property type="evidence" value="ECO:0007669"/>
    <property type="project" value="InterPro"/>
</dbReference>
<feature type="binding site" evidence="12">
    <location>
        <position position="161"/>
    </location>
    <ligand>
        <name>CoA</name>
        <dbReference type="ChEBI" id="CHEBI:57287"/>
    </ligand>
</feature>
<evidence type="ECO:0000256" key="12">
    <source>
        <dbReference type="PIRSR" id="PIRSR603542-1"/>
    </source>
</evidence>
<feature type="binding site" evidence="13">
    <location>
        <position position="118"/>
    </location>
    <ligand>
        <name>Mg(2+)</name>
        <dbReference type="ChEBI" id="CHEBI:18420"/>
    </ligand>
</feature>
<dbReference type="PANTHER" id="PTHR38096">
    <property type="entry name" value="ENTEROBACTIN SYNTHASE COMPONENT D"/>
    <property type="match status" value="1"/>
</dbReference>
<dbReference type="PATRIC" id="fig|161398.10.peg.2545"/>
<dbReference type="Pfam" id="PF01648">
    <property type="entry name" value="ACPS"/>
    <property type="match status" value="1"/>
</dbReference>
<evidence type="ECO:0000256" key="6">
    <source>
        <dbReference type="ARBA" id="ARBA00022679"/>
    </source>
</evidence>
<comment type="cofactor">
    <cofactor evidence="13">
        <name>Mg(2+)</name>
        <dbReference type="ChEBI" id="CHEBI:18420"/>
    </cofactor>
</comment>
<dbReference type="InterPro" id="IPR037143">
    <property type="entry name" value="4-PPantetheinyl_Trfase_dom_sf"/>
</dbReference>
<evidence type="ECO:0000313" key="17">
    <source>
        <dbReference type="Proteomes" id="UP000061457"/>
    </source>
</evidence>
<feature type="binding site" evidence="12">
    <location>
        <position position="58"/>
    </location>
    <ligand>
        <name>CoA</name>
        <dbReference type="ChEBI" id="CHEBI:57287"/>
    </ligand>
</feature>
<feature type="binding site" evidence="12">
    <location>
        <begin position="94"/>
        <end position="95"/>
    </location>
    <ligand>
        <name>CoA</name>
        <dbReference type="ChEBI" id="CHEBI:57287"/>
    </ligand>
</feature>
<accession>A0A0S2K4I3</accession>
<dbReference type="RefSeq" id="WP_058030677.1">
    <property type="nucleotide sequence ID" value="NZ_CP013187.1"/>
</dbReference>
<comment type="similarity">
    <text evidence="3">Belongs to the P-Pant transferase superfamily. EntD family.</text>
</comment>
<feature type="binding site" evidence="12">
    <location>
        <position position="50"/>
    </location>
    <ligand>
        <name>CoA</name>
        <dbReference type="ChEBI" id="CHEBI:57287"/>
    </ligand>
</feature>
<evidence type="ECO:0000256" key="2">
    <source>
        <dbReference type="ARBA" id="ARBA00004993"/>
    </source>
</evidence>
<evidence type="ECO:0000256" key="11">
    <source>
        <dbReference type="ARBA" id="ARBA00049191"/>
    </source>
</evidence>
<dbReference type="GO" id="GO:0005886">
    <property type="term" value="C:plasma membrane"/>
    <property type="evidence" value="ECO:0007669"/>
    <property type="project" value="TreeGrafter"/>
</dbReference>
<sequence length="228" mass="25750">MQVIKSSVFKNHLPLELVVLEFDADSYEPQSFDLFNQPFPERIKKAVLKRQAEYLAGRICATQALTALNIDNPIVHTADDRVPIWPTETFGSITHTKGIAAAIAGIQDCATGVGIDIEKLMKDSQETKLQTHILRDDEKTQFNDFGKQVTHPLSVIFSAKESIFKALYPSVKKYFGFDKAKLIEFNETVLTFEIMHNLSKHVQSGLKVNVHYQLVDDLVFTQCLFTTT</sequence>
<evidence type="ECO:0000256" key="10">
    <source>
        <dbReference type="ARBA" id="ARBA00049176"/>
    </source>
</evidence>
<dbReference type="STRING" id="161398.PP2015_2490"/>
<feature type="binding site" evidence="12">
    <location>
        <position position="165"/>
    </location>
    <ligand>
        <name>CoA</name>
        <dbReference type="ChEBI" id="CHEBI:57287"/>
    </ligand>
</feature>
<evidence type="ECO:0000259" key="14">
    <source>
        <dbReference type="Pfam" id="PF01648"/>
    </source>
</evidence>
<evidence type="ECO:0000256" key="4">
    <source>
        <dbReference type="ARBA" id="ARBA00011503"/>
    </source>
</evidence>
<feature type="binding site" evidence="12">
    <location>
        <position position="116"/>
    </location>
    <ligand>
        <name>CoA</name>
        <dbReference type="ChEBI" id="CHEBI:57287"/>
    </ligand>
</feature>
<feature type="domain" description="4'-phosphopantetheinyl transferase N-terminal" evidence="15">
    <location>
        <begin position="42"/>
        <end position="104"/>
    </location>
</feature>
<evidence type="ECO:0000256" key="7">
    <source>
        <dbReference type="ARBA" id="ARBA00023191"/>
    </source>
</evidence>
<proteinExistence type="inferred from homology"/>
<dbReference type="OrthoDB" id="9808669at2"/>
<keyword evidence="13" id="KW-0479">Metal-binding</keyword>
<evidence type="ECO:0000313" key="16">
    <source>
        <dbReference type="EMBL" id="ALO42981.1"/>
    </source>
</evidence>
<dbReference type="InterPro" id="IPR003542">
    <property type="entry name" value="Enbac_synth_compD-like"/>
</dbReference>
<organism evidence="16 17">
    <name type="scientific">Pseudoalteromonas phenolica</name>
    <dbReference type="NCBI Taxonomy" id="161398"/>
    <lineage>
        <taxon>Bacteria</taxon>
        <taxon>Pseudomonadati</taxon>
        <taxon>Pseudomonadota</taxon>
        <taxon>Gammaproteobacteria</taxon>
        <taxon>Alteromonadales</taxon>
        <taxon>Pseudoalteromonadaceae</taxon>
        <taxon>Pseudoalteromonas</taxon>
    </lineage>
</organism>